<keyword evidence="7" id="KW-0547">Nucleotide-binding</keyword>
<evidence type="ECO:0000256" key="8">
    <source>
        <dbReference type="ARBA" id="ARBA00022777"/>
    </source>
</evidence>
<comment type="subcellular location">
    <subcellularLocation>
        <location evidence="2">Membrane</location>
        <topology evidence="2">Multi-pass membrane protein</topology>
    </subcellularLocation>
</comment>
<reference evidence="14" key="1">
    <citation type="submission" date="2021-07" db="EMBL/GenBank/DDBJ databases">
        <title>Zhongshania sp. CAU 1632 isolated from seawater.</title>
        <authorList>
            <person name="Kim W."/>
        </authorList>
    </citation>
    <scope>NUCLEOTIDE SEQUENCE</scope>
    <source>
        <strain evidence="14">CAU 1632</strain>
    </source>
</reference>
<dbReference type="RefSeq" id="WP_219042161.1">
    <property type="nucleotide sequence ID" value="NZ_JAHWDQ010000001.1"/>
</dbReference>
<evidence type="ECO:0000256" key="3">
    <source>
        <dbReference type="ARBA" id="ARBA00012438"/>
    </source>
</evidence>
<evidence type="ECO:0000256" key="12">
    <source>
        <dbReference type="SAM" id="Phobius"/>
    </source>
</evidence>
<evidence type="ECO:0000256" key="11">
    <source>
        <dbReference type="ARBA" id="ARBA00023012"/>
    </source>
</evidence>
<evidence type="ECO:0000313" key="14">
    <source>
        <dbReference type="EMBL" id="MBW2939927.1"/>
    </source>
</evidence>
<evidence type="ECO:0000256" key="5">
    <source>
        <dbReference type="ARBA" id="ARBA00022679"/>
    </source>
</evidence>
<dbReference type="PANTHER" id="PTHR45436:SF14">
    <property type="entry name" value="SENSOR PROTEIN QSEC"/>
    <property type="match status" value="1"/>
</dbReference>
<gene>
    <name evidence="14" type="ORF">KXJ70_04030</name>
</gene>
<dbReference type="Proteomes" id="UP001166291">
    <property type="component" value="Unassembled WGS sequence"/>
</dbReference>
<keyword evidence="11" id="KW-0902">Two-component regulatory system</keyword>
<dbReference type="SMART" id="SM00388">
    <property type="entry name" value="HisKA"/>
    <property type="match status" value="1"/>
</dbReference>
<keyword evidence="8" id="KW-0418">Kinase</keyword>
<evidence type="ECO:0000256" key="4">
    <source>
        <dbReference type="ARBA" id="ARBA00022553"/>
    </source>
</evidence>
<dbReference type="InterPro" id="IPR003594">
    <property type="entry name" value="HATPase_dom"/>
</dbReference>
<dbReference type="PANTHER" id="PTHR45436">
    <property type="entry name" value="SENSOR HISTIDINE KINASE YKOH"/>
    <property type="match status" value="1"/>
</dbReference>
<sequence length="459" mass="51234">MAISLRRRLLTILLSLILLIWLFAVVLTVLHSRSVVLKQIDERLIRYADMGQHTIEAVLGDPQVRHYFQNRATHSESNPFARMTGFNEGQEQVINLWFGESNIQLSENSQRLPKPESTGLITKIVARDDDSSEWRIIYRHLPAFNVWLAVGVDLEHARRNGAATFWQIVLPLLIAMPLTAGFLIVGVERGLAPLQVLAEDIAARNPHAMTPLNIDDIPRELRPVVNALNGLLERLERALASESRFTANAAHELQTPLSAIKAEVQRCLRLETDTATRSMLHGIETRVRRSADTVQQLLTLARLDPDQEFKRNHFDVSELLLDVIADMGGIAHDRDLELDMDFAPAISLTGNAEWMRVLLRNLIANAFKYADAGSVVGIAIKQSESDVELVIENACSPLPSDVYQRLSERFFRPAGQRANGVGLGLSIVQRIAELHDASVQLGAVSERGGFRVMVNWPIG</sequence>
<keyword evidence="5" id="KW-0808">Transferase</keyword>
<dbReference type="InterPro" id="IPR005467">
    <property type="entry name" value="His_kinase_dom"/>
</dbReference>
<evidence type="ECO:0000313" key="15">
    <source>
        <dbReference type="Proteomes" id="UP001166291"/>
    </source>
</evidence>
<dbReference type="Pfam" id="PF00512">
    <property type="entry name" value="HisKA"/>
    <property type="match status" value="1"/>
</dbReference>
<comment type="caution">
    <text evidence="14">The sequence shown here is derived from an EMBL/GenBank/DDBJ whole genome shotgun (WGS) entry which is preliminary data.</text>
</comment>
<comment type="catalytic activity">
    <reaction evidence="1">
        <text>ATP + protein L-histidine = ADP + protein N-phospho-L-histidine.</text>
        <dbReference type="EC" id="2.7.13.3"/>
    </reaction>
</comment>
<keyword evidence="10 12" id="KW-1133">Transmembrane helix</keyword>
<keyword evidence="15" id="KW-1185">Reference proteome</keyword>
<organism evidence="14 15">
    <name type="scientific">Zhongshania aquimaris</name>
    <dbReference type="NCBI Taxonomy" id="2857107"/>
    <lineage>
        <taxon>Bacteria</taxon>
        <taxon>Pseudomonadati</taxon>
        <taxon>Pseudomonadota</taxon>
        <taxon>Gammaproteobacteria</taxon>
        <taxon>Cellvibrionales</taxon>
        <taxon>Spongiibacteraceae</taxon>
        <taxon>Zhongshania</taxon>
    </lineage>
</organism>
<keyword evidence="12" id="KW-0472">Membrane</keyword>
<dbReference type="Pfam" id="PF02518">
    <property type="entry name" value="HATPase_c"/>
    <property type="match status" value="1"/>
</dbReference>
<proteinExistence type="predicted"/>
<dbReference type="InterPro" id="IPR050428">
    <property type="entry name" value="TCS_sensor_his_kinase"/>
</dbReference>
<evidence type="ECO:0000256" key="2">
    <source>
        <dbReference type="ARBA" id="ARBA00004141"/>
    </source>
</evidence>
<dbReference type="SMART" id="SM00387">
    <property type="entry name" value="HATPase_c"/>
    <property type="match status" value="1"/>
</dbReference>
<dbReference type="PROSITE" id="PS50109">
    <property type="entry name" value="HIS_KIN"/>
    <property type="match status" value="1"/>
</dbReference>
<feature type="transmembrane region" description="Helical" evidence="12">
    <location>
        <begin position="165"/>
        <end position="187"/>
    </location>
</feature>
<protein>
    <recommendedName>
        <fullName evidence="3">histidine kinase</fullName>
        <ecNumber evidence="3">2.7.13.3</ecNumber>
    </recommendedName>
</protein>
<evidence type="ECO:0000256" key="6">
    <source>
        <dbReference type="ARBA" id="ARBA00022692"/>
    </source>
</evidence>
<evidence type="ECO:0000256" key="1">
    <source>
        <dbReference type="ARBA" id="ARBA00000085"/>
    </source>
</evidence>
<keyword evidence="9" id="KW-0067">ATP-binding</keyword>
<accession>A0ABS6VNN7</accession>
<evidence type="ECO:0000259" key="13">
    <source>
        <dbReference type="PROSITE" id="PS50109"/>
    </source>
</evidence>
<evidence type="ECO:0000256" key="7">
    <source>
        <dbReference type="ARBA" id="ARBA00022741"/>
    </source>
</evidence>
<dbReference type="EMBL" id="JAHWDQ010000001">
    <property type="protein sequence ID" value="MBW2939927.1"/>
    <property type="molecule type" value="Genomic_DNA"/>
</dbReference>
<keyword evidence="6 12" id="KW-0812">Transmembrane</keyword>
<evidence type="ECO:0000256" key="10">
    <source>
        <dbReference type="ARBA" id="ARBA00022989"/>
    </source>
</evidence>
<evidence type="ECO:0000256" key="9">
    <source>
        <dbReference type="ARBA" id="ARBA00022840"/>
    </source>
</evidence>
<dbReference type="EC" id="2.7.13.3" evidence="3"/>
<keyword evidence="4" id="KW-0597">Phosphoprotein</keyword>
<feature type="domain" description="Histidine kinase" evidence="13">
    <location>
        <begin position="248"/>
        <end position="459"/>
    </location>
</feature>
<name>A0ABS6VNN7_9GAMM</name>
<dbReference type="InterPro" id="IPR003661">
    <property type="entry name" value="HisK_dim/P_dom"/>
</dbReference>
<dbReference type="CDD" id="cd00082">
    <property type="entry name" value="HisKA"/>
    <property type="match status" value="1"/>
</dbReference>